<dbReference type="Pfam" id="PF04717">
    <property type="entry name" value="Phage_base_V"/>
    <property type="match status" value="1"/>
</dbReference>
<feature type="domain" description="Gp5/Type VI secretion system Vgr protein OB-fold" evidence="1">
    <location>
        <begin position="17"/>
        <end position="84"/>
    </location>
</feature>
<evidence type="ECO:0000259" key="1">
    <source>
        <dbReference type="Pfam" id="PF04717"/>
    </source>
</evidence>
<evidence type="ECO:0000313" key="3">
    <source>
        <dbReference type="Proteomes" id="UP000199187"/>
    </source>
</evidence>
<dbReference type="Gene3D" id="2.40.50.230">
    <property type="entry name" value="Gp5 N-terminal domain"/>
    <property type="match status" value="1"/>
</dbReference>
<reference evidence="3" key="1">
    <citation type="submission" date="2016-10" db="EMBL/GenBank/DDBJ databases">
        <authorList>
            <person name="Varghese N."/>
            <person name="Submissions S."/>
        </authorList>
    </citation>
    <scope>NUCLEOTIDE SEQUENCE [LARGE SCALE GENOMIC DNA]</scope>
    <source>
        <strain evidence="3">Ah-143</strain>
    </source>
</reference>
<dbReference type="NCBIfam" id="TIGR01644">
    <property type="entry name" value="phage_P2_V"/>
    <property type="match status" value="1"/>
</dbReference>
<dbReference type="InterPro" id="IPR006531">
    <property type="entry name" value="Gp5/Vgr_OB"/>
</dbReference>
<dbReference type="EMBL" id="FPAU01000010">
    <property type="protein sequence ID" value="SFU18943.1"/>
    <property type="molecule type" value="Genomic_DNA"/>
</dbReference>
<sequence>MNAQLTEIMRLITSLIRTGTVTEVGRENWLCRVKVGELETNWINWLTLRAGGARTWWCPSLDEQVVVLSMGGNLETAFVLPAIYSNQFAPPSDSMDGGVTEYADGVWFDEYEPATGRWHVRGIKSMVIEAADNITFKTSELIVEADTTCINSEVVINGGVIDPGAPANGYVSVFAGNKWEPKEDHRGKTVWSTSDHTDLEIDYIGVIKDGFVTAAPATQYDKWDGSKWVTDTAANIRQRLPLLNSTRSGSLMRQ</sequence>
<protein>
    <submittedName>
        <fullName evidence="2">Phage baseplate assembly protein V</fullName>
    </submittedName>
</protein>
<keyword evidence="3" id="KW-1185">Reference proteome</keyword>
<accession>A0A1I7E546</accession>
<evidence type="ECO:0000313" key="2">
    <source>
        <dbReference type="EMBL" id="SFU18943.1"/>
    </source>
</evidence>
<dbReference type="AlphaFoldDB" id="A0A1I7E546"/>
<gene>
    <name evidence="2" type="ORF">SAMN05192562_1104</name>
</gene>
<dbReference type="Gene3D" id="6.20.150.10">
    <property type="match status" value="1"/>
</dbReference>
<dbReference type="Proteomes" id="UP000199187">
    <property type="component" value="Unassembled WGS sequence"/>
</dbReference>
<name>A0A1I7E546_9ENTR</name>
<dbReference type="InterPro" id="IPR037026">
    <property type="entry name" value="Vgr_OB-fold_dom_sf"/>
</dbReference>
<proteinExistence type="predicted"/>
<dbReference type="InterPro" id="IPR013046">
    <property type="entry name" value="GpV/Gp45"/>
</dbReference>
<organism evidence="2 3">
    <name type="scientific">Kosakonia arachidis</name>
    <dbReference type="NCBI Taxonomy" id="551989"/>
    <lineage>
        <taxon>Bacteria</taxon>
        <taxon>Pseudomonadati</taxon>
        <taxon>Pseudomonadota</taxon>
        <taxon>Gammaproteobacteria</taxon>
        <taxon>Enterobacterales</taxon>
        <taxon>Enterobacteriaceae</taxon>
        <taxon>Kosakonia</taxon>
    </lineage>
</organism>